<dbReference type="EMBL" id="JBFCZG010000007">
    <property type="protein sequence ID" value="KAL3420423.1"/>
    <property type="molecule type" value="Genomic_DNA"/>
</dbReference>
<dbReference type="InterPro" id="IPR002403">
    <property type="entry name" value="Cyt_P450_E_grp-IV"/>
</dbReference>
<protein>
    <recommendedName>
        <fullName evidence="9">Cytochrome P450</fullName>
    </recommendedName>
</protein>
<gene>
    <name evidence="7" type="ORF">PVAG01_08922</name>
</gene>
<reference evidence="7 8" key="1">
    <citation type="submission" date="2024-06" db="EMBL/GenBank/DDBJ databases">
        <title>Complete genome of Phlyctema vagabunda strain 19-DSS-EL-015.</title>
        <authorList>
            <person name="Fiorenzani C."/>
        </authorList>
    </citation>
    <scope>NUCLEOTIDE SEQUENCE [LARGE SCALE GENOMIC DNA]</scope>
    <source>
        <strain evidence="7 8">19-DSS-EL-015</strain>
    </source>
</reference>
<keyword evidence="4" id="KW-0479">Metal-binding</keyword>
<dbReference type="SUPFAM" id="SSF48264">
    <property type="entry name" value="Cytochrome P450"/>
    <property type="match status" value="1"/>
</dbReference>
<dbReference type="InterPro" id="IPR001128">
    <property type="entry name" value="Cyt_P450"/>
</dbReference>
<evidence type="ECO:0000256" key="4">
    <source>
        <dbReference type="ARBA" id="ARBA00022723"/>
    </source>
</evidence>
<organism evidence="7 8">
    <name type="scientific">Phlyctema vagabunda</name>
    <dbReference type="NCBI Taxonomy" id="108571"/>
    <lineage>
        <taxon>Eukaryota</taxon>
        <taxon>Fungi</taxon>
        <taxon>Dikarya</taxon>
        <taxon>Ascomycota</taxon>
        <taxon>Pezizomycotina</taxon>
        <taxon>Leotiomycetes</taxon>
        <taxon>Helotiales</taxon>
        <taxon>Dermateaceae</taxon>
        <taxon>Phlyctema</taxon>
    </lineage>
</organism>
<evidence type="ECO:0000256" key="6">
    <source>
        <dbReference type="SAM" id="Phobius"/>
    </source>
</evidence>
<dbReference type="PRINTS" id="PR00465">
    <property type="entry name" value="EP450IV"/>
</dbReference>
<keyword evidence="6" id="KW-0472">Membrane</keyword>
<keyword evidence="3" id="KW-0349">Heme</keyword>
<name>A0ABR4PAS7_9HELO</name>
<dbReference type="PANTHER" id="PTHR24304:SF2">
    <property type="entry name" value="24-HYDROXYCHOLESTEROL 7-ALPHA-HYDROXYLASE"/>
    <property type="match status" value="1"/>
</dbReference>
<comment type="similarity">
    <text evidence="2">Belongs to the cytochrome P450 family.</text>
</comment>
<dbReference type="Gene3D" id="1.10.630.10">
    <property type="entry name" value="Cytochrome P450"/>
    <property type="match status" value="1"/>
</dbReference>
<keyword evidence="6" id="KW-1133">Transmembrane helix</keyword>
<proteinExistence type="inferred from homology"/>
<keyword evidence="6" id="KW-0812">Transmembrane</keyword>
<dbReference type="PANTHER" id="PTHR24304">
    <property type="entry name" value="CYTOCHROME P450 FAMILY 7"/>
    <property type="match status" value="1"/>
</dbReference>
<evidence type="ECO:0000256" key="1">
    <source>
        <dbReference type="ARBA" id="ARBA00001971"/>
    </source>
</evidence>
<dbReference type="Proteomes" id="UP001629113">
    <property type="component" value="Unassembled WGS sequence"/>
</dbReference>
<accession>A0ABR4PAS7</accession>
<evidence type="ECO:0000256" key="2">
    <source>
        <dbReference type="ARBA" id="ARBA00010617"/>
    </source>
</evidence>
<comment type="cofactor">
    <cofactor evidence="1">
        <name>heme</name>
        <dbReference type="ChEBI" id="CHEBI:30413"/>
    </cofactor>
</comment>
<sequence length="500" mass="57218">MTEKFTAKLPFQLGSLWAWGGLIILVSFASWIWSSGGSGEKEEQPPTLGHNIPFIGHALRLAGNKKKFFSDSFKKFNQQPFVMLIAGKKHYVFSDLADIGAIHKNTQDITFRWTKLFVYTHLLGFSRKDAELMWDIDREAERIDHRWLLGKEEQAEDTAKYFYNVEDHLDALDREVGASESKGIVVDGLLTVINLEGTATVDTFYGKTTIRRHPKLIDDMMYIVTKGFKPFLFEFPRFLAPKAYAARDRIINTFIDLNEELETRKDISGYFLERYRYLKEQGAPPSASGADMFRHLFASLLNSLPTTYLAIVHILKSPELTAAVRQELTAANYSALSPQERVQILPDKVPLLRSVWFETLRMHNNLLTLRQVERETRISTRPAWRLQKDYIVSIPASVVHYNEQLHPAPNEFHPDRFMDRALGGGGENAGRTLKPFGGGASYCPGRAFGEKQMMGFIAELLMRFDVHIVEPDFQVPPNGDFDDLWARPRSHWRITRRSAS</sequence>
<evidence type="ECO:0000256" key="5">
    <source>
        <dbReference type="ARBA" id="ARBA00023004"/>
    </source>
</evidence>
<dbReference type="Pfam" id="PF00067">
    <property type="entry name" value="p450"/>
    <property type="match status" value="1"/>
</dbReference>
<keyword evidence="5" id="KW-0408">Iron</keyword>
<evidence type="ECO:0008006" key="9">
    <source>
        <dbReference type="Google" id="ProtNLM"/>
    </source>
</evidence>
<dbReference type="InterPro" id="IPR050529">
    <property type="entry name" value="CYP450_sterol_14alpha_dmase"/>
</dbReference>
<evidence type="ECO:0000256" key="3">
    <source>
        <dbReference type="ARBA" id="ARBA00022617"/>
    </source>
</evidence>
<feature type="transmembrane region" description="Helical" evidence="6">
    <location>
        <begin position="12"/>
        <end position="33"/>
    </location>
</feature>
<keyword evidence="8" id="KW-1185">Reference proteome</keyword>
<dbReference type="InterPro" id="IPR036396">
    <property type="entry name" value="Cyt_P450_sf"/>
</dbReference>
<comment type="caution">
    <text evidence="7">The sequence shown here is derived from an EMBL/GenBank/DDBJ whole genome shotgun (WGS) entry which is preliminary data.</text>
</comment>
<evidence type="ECO:0000313" key="8">
    <source>
        <dbReference type="Proteomes" id="UP001629113"/>
    </source>
</evidence>
<evidence type="ECO:0000313" key="7">
    <source>
        <dbReference type="EMBL" id="KAL3420423.1"/>
    </source>
</evidence>